<reference evidence="2" key="1">
    <citation type="submission" date="2018-09" db="EMBL/GenBank/DDBJ databases">
        <title>Paracoccus onubensis nov. sp. a moderate halophilic bacterium isolated from Gruta de las Maravillas (Aracena, Spain).</title>
        <authorList>
            <person name="Jurado V."/>
            <person name="Gutierrez-Patricio S."/>
            <person name="Gonzalez-Pimentel J.L."/>
            <person name="Miller A.Z."/>
            <person name="Laiz L."/>
            <person name="Saiz-Jimenez C."/>
        </authorList>
    </citation>
    <scope>NUCLEOTIDE SEQUENCE [LARGE SCALE GENOMIC DNA]</scope>
    <source>
        <strain evidence="2">DSM 26381</strain>
    </source>
</reference>
<accession>A0A419A400</accession>
<comment type="caution">
    <text evidence="1">The sequence shown here is derived from an EMBL/GenBank/DDBJ whole genome shotgun (WGS) entry which is preliminary data.</text>
</comment>
<organism evidence="1 2">
    <name type="scientific">Paracoccus siganidrum</name>
    <dbReference type="NCBI Taxonomy" id="1276757"/>
    <lineage>
        <taxon>Bacteria</taxon>
        <taxon>Pseudomonadati</taxon>
        <taxon>Pseudomonadota</taxon>
        <taxon>Alphaproteobacteria</taxon>
        <taxon>Rhodobacterales</taxon>
        <taxon>Paracoccaceae</taxon>
        <taxon>Paracoccus</taxon>
    </lineage>
</organism>
<gene>
    <name evidence="1" type="ORF">D3P05_16105</name>
</gene>
<dbReference type="RefSeq" id="WP_119899472.1">
    <property type="nucleotide sequence ID" value="NZ_QNRC01000004.1"/>
</dbReference>
<dbReference type="AlphaFoldDB" id="A0A419A400"/>
<evidence type="ECO:0000313" key="2">
    <source>
        <dbReference type="Proteomes" id="UP000283587"/>
    </source>
</evidence>
<dbReference type="EMBL" id="QZEW01000075">
    <property type="protein sequence ID" value="RJL08392.1"/>
    <property type="molecule type" value="Genomic_DNA"/>
</dbReference>
<dbReference type="OrthoDB" id="8455678at2"/>
<evidence type="ECO:0000313" key="1">
    <source>
        <dbReference type="EMBL" id="RJL08392.1"/>
    </source>
</evidence>
<keyword evidence="2" id="KW-1185">Reference proteome</keyword>
<proteinExistence type="predicted"/>
<name>A0A419A400_9RHOB</name>
<sequence>MAVKRPPFAAANYLGHAVTYHCSNIKCGHYRKIPVSVLVHRYGEDLDMNDFERRLRCSKCGARDPRPIFSWLMNKEA</sequence>
<dbReference type="Proteomes" id="UP000283587">
    <property type="component" value="Unassembled WGS sequence"/>
</dbReference>
<protein>
    <submittedName>
        <fullName evidence="1">Uncharacterized protein</fullName>
    </submittedName>
</protein>